<dbReference type="RefSeq" id="XP_040674780.1">
    <property type="nucleotide sequence ID" value="XM_040827225.1"/>
</dbReference>
<dbReference type="AlphaFoldDB" id="A0A0B2WJ52"/>
<dbReference type="EMBL" id="AZHE01000107">
    <property type="protein sequence ID" value="KHN93679.1"/>
    <property type="molecule type" value="Genomic_DNA"/>
</dbReference>
<accession>A0A0B2WJ52</accession>
<dbReference type="GeneID" id="63742882"/>
<dbReference type="EMBL" id="AZHE01000060">
    <property type="protein sequence ID" value="KHN93714.1"/>
    <property type="molecule type" value="Genomic_DNA"/>
</dbReference>
<keyword evidence="4" id="KW-1185">Reference proteome</keyword>
<feature type="region of interest" description="Disordered" evidence="1">
    <location>
        <begin position="109"/>
        <end position="233"/>
    </location>
</feature>
<dbReference type="Proteomes" id="UP000030816">
    <property type="component" value="Unassembled WGS sequence"/>
</dbReference>
<feature type="compositionally biased region" description="Polar residues" evidence="1">
    <location>
        <begin position="158"/>
        <end position="187"/>
    </location>
</feature>
<feature type="compositionally biased region" description="Acidic residues" evidence="1">
    <location>
        <begin position="210"/>
        <end position="222"/>
    </location>
</feature>
<reference evidence="3 4" key="1">
    <citation type="journal article" date="2014" name="Proc. Natl. Acad. Sci. U.S.A.">
        <title>Trajectory and genomic determinants of fungal-pathogen speciation and host adaptation.</title>
        <authorList>
            <person name="Hu X."/>
            <person name="Xiao G."/>
            <person name="Zheng P."/>
            <person name="Shang Y."/>
            <person name="Su Y."/>
            <person name="Zhang X."/>
            <person name="Liu X."/>
            <person name="Zhan S."/>
            <person name="St Leger R.J."/>
            <person name="Wang C."/>
        </authorList>
    </citation>
    <scope>NUCLEOTIDE SEQUENCE [LARGE SCALE GENOMIC DNA]</scope>
    <source>
        <strain evidence="3 4">ARSEF 1941</strain>
    </source>
</reference>
<proteinExistence type="predicted"/>
<protein>
    <submittedName>
        <fullName evidence="3">Uncharacterized protein</fullName>
    </submittedName>
</protein>
<feature type="compositionally biased region" description="Polar residues" evidence="1">
    <location>
        <begin position="195"/>
        <end position="207"/>
    </location>
</feature>
<evidence type="ECO:0000313" key="2">
    <source>
        <dbReference type="EMBL" id="KHN93679.1"/>
    </source>
</evidence>
<comment type="caution">
    <text evidence="3">The sequence shown here is derived from an EMBL/GenBank/DDBJ whole genome shotgun (WGS) entry which is preliminary data.</text>
</comment>
<dbReference type="OrthoDB" id="5160965at2759"/>
<dbReference type="HOGENOM" id="CLU_852800_0_0_1"/>
<feature type="compositionally biased region" description="Polar residues" evidence="1">
    <location>
        <begin position="126"/>
        <end position="147"/>
    </location>
</feature>
<evidence type="ECO:0000313" key="4">
    <source>
        <dbReference type="Proteomes" id="UP000030816"/>
    </source>
</evidence>
<organism evidence="3 4">
    <name type="scientific">Metarhizium album (strain ARSEF 1941)</name>
    <dbReference type="NCBI Taxonomy" id="1081103"/>
    <lineage>
        <taxon>Eukaryota</taxon>
        <taxon>Fungi</taxon>
        <taxon>Dikarya</taxon>
        <taxon>Ascomycota</taxon>
        <taxon>Pezizomycotina</taxon>
        <taxon>Sordariomycetes</taxon>
        <taxon>Hypocreomycetidae</taxon>
        <taxon>Hypocreales</taxon>
        <taxon>Clavicipitaceae</taxon>
        <taxon>Metarhizium</taxon>
    </lineage>
</organism>
<gene>
    <name evidence="3" type="ORF">MAM_08427</name>
    <name evidence="2" type="ORF">MAM_08462</name>
</gene>
<sequence>MSPSFTIGAKSLTRLLAGLIKSTSDCNNLLTEEDYFKMATEDPDYRKLINRSASTGESFKAISSYFKANTGKTVERNEELFERAAQEMKEFVLALSALKVKTLFAQLNEPPSTSKPAYFNRRTDYNRNQYSRGSSSKASVQTPSKRQSIGFADDDTPQEQSTQGSTAESNSSVSTPRTSNVPRTPNNPRYAGSIAGQSSATRRTTNIGFADDDDDTIPEEPEAAGPSSDFNTNIDENEIQDLSYIADFVDPANEEYNIEPAIIEFLQESIRTRRAMTPTSKEVVTIIRETRSNPEQRSIANALGMEGGIIDMPHPIMQWVLKNIVG</sequence>
<evidence type="ECO:0000313" key="3">
    <source>
        <dbReference type="EMBL" id="KHN93714.1"/>
    </source>
</evidence>
<evidence type="ECO:0000256" key="1">
    <source>
        <dbReference type="SAM" id="MobiDB-lite"/>
    </source>
</evidence>
<name>A0A0B2WJ52_METAS</name>